<proteinExistence type="predicted"/>
<protein>
    <submittedName>
        <fullName evidence="1">Helix-turn-helix domain-containing protein</fullName>
    </submittedName>
</protein>
<dbReference type="Proteomes" id="UP001631969">
    <property type="component" value="Unassembled WGS sequence"/>
</dbReference>
<comment type="caution">
    <text evidence="1">The sequence shown here is derived from an EMBL/GenBank/DDBJ whole genome shotgun (WGS) entry which is preliminary data.</text>
</comment>
<name>A0ACC7P3V2_9BACL</name>
<keyword evidence="2" id="KW-1185">Reference proteome</keyword>
<dbReference type="EMBL" id="JBJURJ010000020">
    <property type="protein sequence ID" value="MFM9331653.1"/>
    <property type="molecule type" value="Genomic_DNA"/>
</dbReference>
<reference evidence="1" key="1">
    <citation type="submission" date="2024-12" db="EMBL/GenBank/DDBJ databases">
        <authorList>
            <person name="Wu N."/>
        </authorList>
    </citation>
    <scope>NUCLEOTIDE SEQUENCE</scope>
    <source>
        <strain evidence="1">P15</strain>
    </source>
</reference>
<evidence type="ECO:0000313" key="2">
    <source>
        <dbReference type="Proteomes" id="UP001631969"/>
    </source>
</evidence>
<sequence length="307" mass="36398">MQNQPDIWFRMSRLCRLDVKWTGYHQGNAPLASYEHSNPYYEILMVTEGPIYLKSEDAELELVSGECYLLTPWERHTAWRLTHEHAGFFWVQFFATPGLTPGTPDEMPLAEPESWLDKSRQELRTGQDEEAEHLLLPRRFQPVRRYELLNLFEKLHGEMEHPRGYFRYRSSLLLGQIFHLIAEDLLSKENFQTSVPAAFLAYRQLVNLLNESYNTEPDRAFIESQLNRKYEYLCHIFKKYSGMSIFTYIHQLRIQRAQYLLMNSELPVNRISESVGFSDPYYFSRLFKRFTHCSPSDFRKQNGQIGN</sequence>
<organism evidence="1 2">
    <name type="scientific">Paenibacillus mesotrionivorans</name>
    <dbReference type="NCBI Taxonomy" id="3160968"/>
    <lineage>
        <taxon>Bacteria</taxon>
        <taxon>Bacillati</taxon>
        <taxon>Bacillota</taxon>
        <taxon>Bacilli</taxon>
        <taxon>Bacillales</taxon>
        <taxon>Paenibacillaceae</taxon>
        <taxon>Paenibacillus</taxon>
    </lineage>
</organism>
<gene>
    <name evidence="1" type="ORF">ACI1P1_25465</name>
</gene>
<evidence type="ECO:0000313" key="1">
    <source>
        <dbReference type="EMBL" id="MFM9331653.1"/>
    </source>
</evidence>
<accession>A0ACC7P3V2</accession>